<evidence type="ECO:0000313" key="2">
    <source>
        <dbReference type="EMBL" id="MBC8574372.1"/>
    </source>
</evidence>
<dbReference type="GO" id="GO:0016787">
    <property type="term" value="F:hydrolase activity"/>
    <property type="evidence" value="ECO:0007669"/>
    <property type="project" value="UniProtKB-KW"/>
</dbReference>
<reference evidence="2 3" key="1">
    <citation type="submission" date="2020-08" db="EMBL/GenBank/DDBJ databases">
        <title>Genome public.</title>
        <authorList>
            <person name="Liu C."/>
            <person name="Sun Q."/>
        </authorList>
    </citation>
    <scope>NUCLEOTIDE SEQUENCE [LARGE SCALE GENOMIC DNA]</scope>
    <source>
        <strain evidence="2 3">NSJ-46</strain>
    </source>
</reference>
<keyword evidence="2" id="KW-0378">Hydrolase</keyword>
<organism evidence="2 3">
    <name type="scientific">Jingyaoa shaoxingensis</name>
    <dbReference type="NCBI Taxonomy" id="2763671"/>
    <lineage>
        <taxon>Bacteria</taxon>
        <taxon>Bacillati</taxon>
        <taxon>Bacillota</taxon>
        <taxon>Clostridia</taxon>
        <taxon>Lachnospirales</taxon>
        <taxon>Lachnospiraceae</taxon>
        <taxon>Jingyaoa</taxon>
    </lineage>
</organism>
<comment type="caution">
    <text evidence="2">The sequence shown here is derived from an EMBL/GenBank/DDBJ whole genome shotgun (WGS) entry which is preliminary data.</text>
</comment>
<proteinExistence type="predicted"/>
<feature type="domain" description="AB hydrolase-1" evidence="1">
    <location>
        <begin position="63"/>
        <end position="177"/>
    </location>
</feature>
<dbReference type="InterPro" id="IPR000073">
    <property type="entry name" value="AB_hydrolase_1"/>
</dbReference>
<dbReference type="EMBL" id="JACRSZ010000020">
    <property type="protein sequence ID" value="MBC8574372.1"/>
    <property type="molecule type" value="Genomic_DNA"/>
</dbReference>
<dbReference type="PANTHER" id="PTHR46438">
    <property type="entry name" value="ALPHA/BETA-HYDROLASES SUPERFAMILY PROTEIN"/>
    <property type="match status" value="1"/>
</dbReference>
<dbReference type="Proteomes" id="UP000657421">
    <property type="component" value="Unassembled WGS sequence"/>
</dbReference>
<dbReference type="SUPFAM" id="SSF53474">
    <property type="entry name" value="alpha/beta-Hydrolases"/>
    <property type="match status" value="1"/>
</dbReference>
<sequence length="311" mass="34993">MKKRLETLVKLGIFATIAMYFANKFVESSALLRKLLKNNSGKYYHWSQGAVYYTKQGSGAPLLLIHDLHPTSSSAEWNEVIEELAKTNTVYTIDLPGCGRSAKPYITYINYFFVQLLHDFITDIIQEQTQVMATGISGSFTVMAAHMYPDLFGKLIFVNPVSPEKLSTVPTPTLKFAKSVMDCPILGTFLYYIFSSENEIEYNFTETYFYNPFLVSSKTLHTYYEAAHWEQGGGRHLLASLHSNYINTNISIPFAGLTQEMHLICGSETPNAGAIISAYQKLNPDIRVSTIAKTKMLPQLEAPARFLLECI</sequence>
<dbReference type="InterPro" id="IPR029058">
    <property type="entry name" value="AB_hydrolase_fold"/>
</dbReference>
<name>A0ABR7ND87_9FIRM</name>
<gene>
    <name evidence="2" type="ORF">H8716_15040</name>
</gene>
<dbReference type="Pfam" id="PF12697">
    <property type="entry name" value="Abhydrolase_6"/>
    <property type="match status" value="1"/>
</dbReference>
<evidence type="ECO:0000313" key="3">
    <source>
        <dbReference type="Proteomes" id="UP000657421"/>
    </source>
</evidence>
<accession>A0ABR7ND87</accession>
<evidence type="ECO:0000259" key="1">
    <source>
        <dbReference type="Pfam" id="PF12697"/>
    </source>
</evidence>
<dbReference type="RefSeq" id="WP_249309835.1">
    <property type="nucleotide sequence ID" value="NZ_JACRSZ010000020.1"/>
</dbReference>
<keyword evidence="3" id="KW-1185">Reference proteome</keyword>
<dbReference type="Gene3D" id="3.40.50.1820">
    <property type="entry name" value="alpha/beta hydrolase"/>
    <property type="match status" value="1"/>
</dbReference>
<protein>
    <submittedName>
        <fullName evidence="2">Alpha/beta fold hydrolase</fullName>
    </submittedName>
</protein>
<dbReference type="PANTHER" id="PTHR46438:SF2">
    <property type="entry name" value="ALPHA_BETA-HYDROLASES SUPERFAMILY PROTEIN"/>
    <property type="match status" value="1"/>
</dbReference>